<sequence>MDYWKTEEVKYHSNSPINSYNSRNNNNTKMMDNTNGLSAVAMPCTTPQCWLDTQELLEMDGQKLKKLTLYCGVDFPVDADYLIRHFNGDHLNVHRTYAAWKNRAQVDAIITATEDINATSARSYTITSTFEMGDERGVLGFINALRTGTTALSHTVSRLRFWNCPGSAILLPLLLDLPCRLQVLQFENCEFSTSILVGFLQSLKTSPWPTLQELGFISIPSFTDDVVAEIAGIPGLKRVALWKCNDVTDQGIRSLLEEYSDLEDVDIGDCRHVTKEAVHYVKEKLLEVNKKALIL</sequence>
<accession>A0AAD5JPF9</accession>
<dbReference type="Gene3D" id="3.80.10.10">
    <property type="entry name" value="Ribonuclease Inhibitor"/>
    <property type="match status" value="1"/>
</dbReference>
<dbReference type="SUPFAM" id="SSF52047">
    <property type="entry name" value="RNI-like"/>
    <property type="match status" value="1"/>
</dbReference>
<reference evidence="1" key="2">
    <citation type="submission" date="2023-02" db="EMBL/GenBank/DDBJ databases">
        <authorList>
            <consortium name="DOE Joint Genome Institute"/>
            <person name="Mondo S.J."/>
            <person name="Chang Y."/>
            <person name="Wang Y."/>
            <person name="Ahrendt S."/>
            <person name="Andreopoulos W."/>
            <person name="Barry K."/>
            <person name="Beard J."/>
            <person name="Benny G.L."/>
            <person name="Blankenship S."/>
            <person name="Bonito G."/>
            <person name="Cuomo C."/>
            <person name="Desiro A."/>
            <person name="Gervers K.A."/>
            <person name="Hundley H."/>
            <person name="Kuo A."/>
            <person name="LaButti K."/>
            <person name="Lang B.F."/>
            <person name="Lipzen A."/>
            <person name="O'Donnell K."/>
            <person name="Pangilinan J."/>
            <person name="Reynolds N."/>
            <person name="Sandor L."/>
            <person name="Smith M.W."/>
            <person name="Tsang A."/>
            <person name="Grigoriev I.V."/>
            <person name="Stajich J.E."/>
            <person name="Spatafora J.W."/>
        </authorList>
    </citation>
    <scope>NUCLEOTIDE SEQUENCE</scope>
    <source>
        <strain evidence="1">RSA 2281</strain>
    </source>
</reference>
<dbReference type="AlphaFoldDB" id="A0AAD5JPF9"/>
<evidence type="ECO:0000313" key="2">
    <source>
        <dbReference type="Proteomes" id="UP001209540"/>
    </source>
</evidence>
<gene>
    <name evidence="1" type="ORF">BDA99DRAFT_254171</name>
</gene>
<organism evidence="1 2">
    <name type="scientific">Phascolomyces articulosus</name>
    <dbReference type="NCBI Taxonomy" id="60185"/>
    <lineage>
        <taxon>Eukaryota</taxon>
        <taxon>Fungi</taxon>
        <taxon>Fungi incertae sedis</taxon>
        <taxon>Mucoromycota</taxon>
        <taxon>Mucoromycotina</taxon>
        <taxon>Mucoromycetes</taxon>
        <taxon>Mucorales</taxon>
        <taxon>Lichtheimiaceae</taxon>
        <taxon>Phascolomyces</taxon>
    </lineage>
</organism>
<keyword evidence="2" id="KW-1185">Reference proteome</keyword>
<protein>
    <submittedName>
        <fullName evidence="1">Uncharacterized protein</fullName>
    </submittedName>
</protein>
<comment type="caution">
    <text evidence="1">The sequence shown here is derived from an EMBL/GenBank/DDBJ whole genome shotgun (WGS) entry which is preliminary data.</text>
</comment>
<dbReference type="Proteomes" id="UP001209540">
    <property type="component" value="Unassembled WGS sequence"/>
</dbReference>
<evidence type="ECO:0000313" key="1">
    <source>
        <dbReference type="EMBL" id="KAI9247715.1"/>
    </source>
</evidence>
<dbReference type="InterPro" id="IPR032675">
    <property type="entry name" value="LRR_dom_sf"/>
</dbReference>
<reference evidence="1" key="1">
    <citation type="journal article" date="2022" name="IScience">
        <title>Evolution of zygomycete secretomes and the origins of terrestrial fungal ecologies.</title>
        <authorList>
            <person name="Chang Y."/>
            <person name="Wang Y."/>
            <person name="Mondo S."/>
            <person name="Ahrendt S."/>
            <person name="Andreopoulos W."/>
            <person name="Barry K."/>
            <person name="Beard J."/>
            <person name="Benny G.L."/>
            <person name="Blankenship S."/>
            <person name="Bonito G."/>
            <person name="Cuomo C."/>
            <person name="Desiro A."/>
            <person name="Gervers K.A."/>
            <person name="Hundley H."/>
            <person name="Kuo A."/>
            <person name="LaButti K."/>
            <person name="Lang B.F."/>
            <person name="Lipzen A."/>
            <person name="O'Donnell K."/>
            <person name="Pangilinan J."/>
            <person name="Reynolds N."/>
            <person name="Sandor L."/>
            <person name="Smith M.E."/>
            <person name="Tsang A."/>
            <person name="Grigoriev I.V."/>
            <person name="Stajich J.E."/>
            <person name="Spatafora J.W."/>
        </authorList>
    </citation>
    <scope>NUCLEOTIDE SEQUENCE</scope>
    <source>
        <strain evidence="1">RSA 2281</strain>
    </source>
</reference>
<proteinExistence type="predicted"/>
<dbReference type="EMBL" id="JAIXMP010000041">
    <property type="protein sequence ID" value="KAI9247715.1"/>
    <property type="molecule type" value="Genomic_DNA"/>
</dbReference>
<name>A0AAD5JPF9_9FUNG</name>